<reference evidence="1 2" key="1">
    <citation type="journal article" date="2018" name="New Phytol.">
        <title>Phylogenomics of Endogonaceae and evolution of mycorrhizas within Mucoromycota.</title>
        <authorList>
            <person name="Chang Y."/>
            <person name="Desiro A."/>
            <person name="Na H."/>
            <person name="Sandor L."/>
            <person name="Lipzen A."/>
            <person name="Clum A."/>
            <person name="Barry K."/>
            <person name="Grigoriev I.V."/>
            <person name="Martin F.M."/>
            <person name="Stajich J.E."/>
            <person name="Smith M.E."/>
            <person name="Bonito G."/>
            <person name="Spatafora J.W."/>
        </authorList>
    </citation>
    <scope>NUCLEOTIDE SEQUENCE [LARGE SCALE GENOMIC DNA]</scope>
    <source>
        <strain evidence="1 2">GMNB39</strain>
    </source>
</reference>
<dbReference type="Proteomes" id="UP000268093">
    <property type="component" value="Unassembled WGS sequence"/>
</dbReference>
<sequence length="105" mass="11604">MDVVTHLAHIEPDYYDDLPGGIICEDMGTGKTCICLALILATKYQFGLPSLKLCTAITSDLDPSFGSYQLDPFPVPSLRRLAAHTVLTELVQYARYRDLMPEGLV</sequence>
<accession>A0A433CZQ8</accession>
<dbReference type="AlphaFoldDB" id="A0A433CZQ8"/>
<name>A0A433CZQ8_9FUNG</name>
<feature type="non-terminal residue" evidence="1">
    <location>
        <position position="105"/>
    </location>
</feature>
<proteinExistence type="predicted"/>
<dbReference type="OrthoDB" id="2801544at2759"/>
<evidence type="ECO:0000313" key="2">
    <source>
        <dbReference type="Proteomes" id="UP000268093"/>
    </source>
</evidence>
<comment type="caution">
    <text evidence="1">The sequence shown here is derived from an EMBL/GenBank/DDBJ whole genome shotgun (WGS) entry which is preliminary data.</text>
</comment>
<protein>
    <submittedName>
        <fullName evidence="1">Uncharacterized protein</fullName>
    </submittedName>
</protein>
<keyword evidence="2" id="KW-1185">Reference proteome</keyword>
<evidence type="ECO:0000313" key="1">
    <source>
        <dbReference type="EMBL" id="RUP44058.1"/>
    </source>
</evidence>
<organism evidence="1 2">
    <name type="scientific">Jimgerdemannia flammicorona</name>
    <dbReference type="NCBI Taxonomy" id="994334"/>
    <lineage>
        <taxon>Eukaryota</taxon>
        <taxon>Fungi</taxon>
        <taxon>Fungi incertae sedis</taxon>
        <taxon>Mucoromycota</taxon>
        <taxon>Mucoromycotina</taxon>
        <taxon>Endogonomycetes</taxon>
        <taxon>Endogonales</taxon>
        <taxon>Endogonaceae</taxon>
        <taxon>Jimgerdemannia</taxon>
    </lineage>
</organism>
<dbReference type="EMBL" id="RBNI01009708">
    <property type="protein sequence ID" value="RUP44058.1"/>
    <property type="molecule type" value="Genomic_DNA"/>
</dbReference>
<gene>
    <name evidence="1" type="ORF">BC936DRAFT_149994</name>
</gene>